<feature type="transmembrane region" description="Helical" evidence="9">
    <location>
        <begin position="219"/>
        <end position="243"/>
    </location>
</feature>
<organism evidence="10 11">
    <name type="scientific">Pedosphaera parvula (strain Ellin514)</name>
    <dbReference type="NCBI Taxonomy" id="320771"/>
    <lineage>
        <taxon>Bacteria</taxon>
        <taxon>Pseudomonadati</taxon>
        <taxon>Verrucomicrobiota</taxon>
        <taxon>Pedosphaerae</taxon>
        <taxon>Pedosphaerales</taxon>
        <taxon>Pedosphaeraceae</taxon>
        <taxon>Pedosphaera</taxon>
    </lineage>
</organism>
<dbReference type="InterPro" id="IPR002549">
    <property type="entry name" value="AI-2E-like"/>
</dbReference>
<name>B9XFZ2_PEDPL</name>
<feature type="transmembrane region" description="Helical" evidence="9">
    <location>
        <begin position="300"/>
        <end position="320"/>
    </location>
</feature>
<dbReference type="GO" id="GO:0055085">
    <property type="term" value="P:transmembrane transport"/>
    <property type="evidence" value="ECO:0007669"/>
    <property type="project" value="TreeGrafter"/>
</dbReference>
<protein>
    <recommendedName>
        <fullName evidence="12">AI-2E family transporter</fullName>
    </recommendedName>
</protein>
<evidence type="ECO:0008006" key="12">
    <source>
        <dbReference type="Google" id="ProtNLM"/>
    </source>
</evidence>
<dbReference type="Proteomes" id="UP000003688">
    <property type="component" value="Unassembled WGS sequence"/>
</dbReference>
<keyword evidence="6 9" id="KW-1133">Transmembrane helix</keyword>
<dbReference type="AlphaFoldDB" id="B9XFZ2"/>
<dbReference type="PANTHER" id="PTHR21716">
    <property type="entry name" value="TRANSMEMBRANE PROTEIN"/>
    <property type="match status" value="1"/>
</dbReference>
<evidence type="ECO:0000256" key="3">
    <source>
        <dbReference type="ARBA" id="ARBA00022448"/>
    </source>
</evidence>
<feature type="transmembrane region" description="Helical" evidence="9">
    <location>
        <begin position="152"/>
        <end position="175"/>
    </location>
</feature>
<evidence type="ECO:0000256" key="1">
    <source>
        <dbReference type="ARBA" id="ARBA00004651"/>
    </source>
</evidence>
<evidence type="ECO:0000256" key="7">
    <source>
        <dbReference type="ARBA" id="ARBA00023136"/>
    </source>
</evidence>
<comment type="similarity">
    <text evidence="2">Belongs to the autoinducer-2 exporter (AI-2E) (TC 2.A.86) family.</text>
</comment>
<evidence type="ECO:0000313" key="10">
    <source>
        <dbReference type="EMBL" id="EEF61154.1"/>
    </source>
</evidence>
<comment type="subcellular location">
    <subcellularLocation>
        <location evidence="1">Cell membrane</location>
        <topology evidence="1">Multi-pass membrane protein</topology>
    </subcellularLocation>
</comment>
<evidence type="ECO:0000313" key="11">
    <source>
        <dbReference type="Proteomes" id="UP000003688"/>
    </source>
</evidence>
<evidence type="ECO:0000256" key="5">
    <source>
        <dbReference type="ARBA" id="ARBA00022692"/>
    </source>
</evidence>
<keyword evidence="5 9" id="KW-0812">Transmembrane</keyword>
<reference evidence="10 11" key="1">
    <citation type="journal article" date="2011" name="J. Bacteriol.">
        <title>Genome sequence of 'Pedosphaera parvula' Ellin514, an aerobic Verrucomicrobial isolate from pasture soil.</title>
        <authorList>
            <person name="Kant R."/>
            <person name="van Passel M.W."/>
            <person name="Sangwan P."/>
            <person name="Palva A."/>
            <person name="Lucas S."/>
            <person name="Copeland A."/>
            <person name="Lapidus A."/>
            <person name="Glavina Del Rio T."/>
            <person name="Dalin E."/>
            <person name="Tice H."/>
            <person name="Bruce D."/>
            <person name="Goodwin L."/>
            <person name="Pitluck S."/>
            <person name="Chertkov O."/>
            <person name="Larimer F.W."/>
            <person name="Land M.L."/>
            <person name="Hauser L."/>
            <person name="Brettin T.S."/>
            <person name="Detter J.C."/>
            <person name="Han S."/>
            <person name="de Vos W.M."/>
            <person name="Janssen P.H."/>
            <person name="Smidt H."/>
        </authorList>
    </citation>
    <scope>NUCLEOTIDE SEQUENCE [LARGE SCALE GENOMIC DNA]</scope>
    <source>
        <strain evidence="10 11">Ellin514</strain>
    </source>
</reference>
<keyword evidence="11" id="KW-1185">Reference proteome</keyword>
<evidence type="ECO:0000256" key="2">
    <source>
        <dbReference type="ARBA" id="ARBA00009773"/>
    </source>
</evidence>
<evidence type="ECO:0000256" key="4">
    <source>
        <dbReference type="ARBA" id="ARBA00022475"/>
    </source>
</evidence>
<dbReference type="Pfam" id="PF01594">
    <property type="entry name" value="AI-2E_transport"/>
    <property type="match status" value="1"/>
</dbReference>
<comment type="caution">
    <text evidence="10">The sequence shown here is derived from an EMBL/GenBank/DDBJ whole genome shotgun (WGS) entry which is preliminary data.</text>
</comment>
<feature type="transmembrane region" description="Helical" evidence="9">
    <location>
        <begin position="48"/>
        <end position="69"/>
    </location>
</feature>
<feature type="transmembrane region" description="Helical" evidence="9">
    <location>
        <begin position="249"/>
        <end position="269"/>
    </location>
</feature>
<feature type="transmembrane region" description="Helical" evidence="9">
    <location>
        <begin position="276"/>
        <end position="294"/>
    </location>
</feature>
<accession>B9XFZ2</accession>
<dbReference type="EMBL" id="ABOX02000011">
    <property type="protein sequence ID" value="EEF61154.1"/>
    <property type="molecule type" value="Genomic_DNA"/>
</dbReference>
<sequence length="632" mass="69831">MLAVVIVVAALYFARKVFVPLALALLFSFLLGPLVIHLRRWHFGRLHSVLVVVVLSFSLVGAIGALMFFQTADVIRKLPQYQENIHKKLLSFHIGQEGKFSRINRTIAEFQKDITPPPGIQPQQPQPAGTQKPVPVEIKGGTLSPVEVIQKIMGSLLGIAINAFVVVFFVIFMLMEREDMRDRLIRMIGTGKLNTTTQLLDDAGQRVSRYLRVQLMVNATYGILAGIGLYFIGIPNALLWGLLAGIFRYIPYAGIWVAVTMPFALGLAVDPGWTKPLLTIGLFGALELTVANLLEPWLYGTSTGITPLAVLFAAVFWTWLWGPVGLLLSTPLTVCLVTMGRYIPALSFINILLGDEPVLSPPARFYQRLLAMDQEEAAEISEQYLKEKSLAELYDDMVIPALTLAEADRQRGALDDLKHRQIVQTVRFLVDDLADYSQEVKERFESEHACGSALPADHHGAETVINAFPVLCVPARNEADEIAATMLSQLLDERGIPVKVVPASAFISEKADLIKNEKANVVCISAVAPSRSLHARHLLKRLATDLPESRIIVGLWNEKQDAQEIRRRFPAVSPDNIVTSLKLAVERILPLATTSAGPGYSSQIPNRTICLIELCLQCRIPLNPLKLFDCGM</sequence>
<dbReference type="STRING" id="320771.Cflav_PD3871"/>
<evidence type="ECO:0000256" key="9">
    <source>
        <dbReference type="SAM" id="Phobius"/>
    </source>
</evidence>
<keyword evidence="7 9" id="KW-0472">Membrane</keyword>
<proteinExistence type="inferred from homology"/>
<dbReference type="GO" id="GO:0005886">
    <property type="term" value="C:plasma membrane"/>
    <property type="evidence" value="ECO:0007669"/>
    <property type="project" value="UniProtKB-SubCell"/>
</dbReference>
<feature type="region of interest" description="Disordered" evidence="8">
    <location>
        <begin position="113"/>
        <end position="132"/>
    </location>
</feature>
<feature type="transmembrane region" description="Helical" evidence="9">
    <location>
        <begin position="17"/>
        <end position="36"/>
    </location>
</feature>
<gene>
    <name evidence="10" type="ORF">Cflav_PD3871</name>
</gene>
<keyword evidence="3" id="KW-0813">Transport</keyword>
<evidence type="ECO:0000256" key="8">
    <source>
        <dbReference type="SAM" id="MobiDB-lite"/>
    </source>
</evidence>
<feature type="compositionally biased region" description="Low complexity" evidence="8">
    <location>
        <begin position="121"/>
        <end position="132"/>
    </location>
</feature>
<keyword evidence="4" id="KW-1003">Cell membrane</keyword>
<dbReference type="PANTHER" id="PTHR21716:SF53">
    <property type="entry name" value="PERMEASE PERM-RELATED"/>
    <property type="match status" value="1"/>
</dbReference>
<evidence type="ECO:0000256" key="6">
    <source>
        <dbReference type="ARBA" id="ARBA00022989"/>
    </source>
</evidence>